<dbReference type="Proteomes" id="UP000186922">
    <property type="component" value="Unassembled WGS sequence"/>
</dbReference>
<sequence>MADNRRLFGYGLILNVLFLLTVYDLMAKGKSDHEQEERVQESVDKTLPEPKILNMRSGPAGPVLKFLYCYS</sequence>
<gene>
    <name evidence="2" type="primary">RvY_14657-1</name>
    <name evidence="2" type="synonym">RvY_14657.1</name>
    <name evidence="2" type="ORF">RvY_14657</name>
</gene>
<evidence type="ECO:0000256" key="1">
    <source>
        <dbReference type="SAM" id="Phobius"/>
    </source>
</evidence>
<accession>A0A1D1W0G4</accession>
<feature type="transmembrane region" description="Helical" evidence="1">
    <location>
        <begin position="7"/>
        <end position="26"/>
    </location>
</feature>
<organism evidence="2 3">
    <name type="scientific">Ramazzottius varieornatus</name>
    <name type="common">Water bear</name>
    <name type="synonym">Tardigrade</name>
    <dbReference type="NCBI Taxonomy" id="947166"/>
    <lineage>
        <taxon>Eukaryota</taxon>
        <taxon>Metazoa</taxon>
        <taxon>Ecdysozoa</taxon>
        <taxon>Tardigrada</taxon>
        <taxon>Eutardigrada</taxon>
        <taxon>Parachela</taxon>
        <taxon>Hypsibioidea</taxon>
        <taxon>Ramazzottiidae</taxon>
        <taxon>Ramazzottius</taxon>
    </lineage>
</organism>
<dbReference type="EMBL" id="BDGG01000010">
    <property type="protein sequence ID" value="GAV04369.1"/>
    <property type="molecule type" value="Genomic_DNA"/>
</dbReference>
<comment type="caution">
    <text evidence="2">The sequence shown here is derived from an EMBL/GenBank/DDBJ whole genome shotgun (WGS) entry which is preliminary data.</text>
</comment>
<proteinExistence type="predicted"/>
<name>A0A1D1W0G4_RAMVA</name>
<keyword evidence="1" id="KW-0812">Transmembrane</keyword>
<reference evidence="2 3" key="1">
    <citation type="journal article" date="2016" name="Nat. Commun.">
        <title>Extremotolerant tardigrade genome and improved radiotolerance of human cultured cells by tardigrade-unique protein.</title>
        <authorList>
            <person name="Hashimoto T."/>
            <person name="Horikawa D.D."/>
            <person name="Saito Y."/>
            <person name="Kuwahara H."/>
            <person name="Kozuka-Hata H."/>
            <person name="Shin-I T."/>
            <person name="Minakuchi Y."/>
            <person name="Ohishi K."/>
            <person name="Motoyama A."/>
            <person name="Aizu T."/>
            <person name="Enomoto A."/>
            <person name="Kondo K."/>
            <person name="Tanaka S."/>
            <person name="Hara Y."/>
            <person name="Koshikawa S."/>
            <person name="Sagara H."/>
            <person name="Miura T."/>
            <person name="Yokobori S."/>
            <person name="Miyagawa K."/>
            <person name="Suzuki Y."/>
            <person name="Kubo T."/>
            <person name="Oyama M."/>
            <person name="Kohara Y."/>
            <person name="Fujiyama A."/>
            <person name="Arakawa K."/>
            <person name="Katayama T."/>
            <person name="Toyoda A."/>
            <person name="Kunieda T."/>
        </authorList>
    </citation>
    <scope>NUCLEOTIDE SEQUENCE [LARGE SCALE GENOMIC DNA]</scope>
    <source>
        <strain evidence="2 3">YOKOZUNA-1</strain>
    </source>
</reference>
<evidence type="ECO:0000313" key="3">
    <source>
        <dbReference type="Proteomes" id="UP000186922"/>
    </source>
</evidence>
<keyword evidence="1" id="KW-0472">Membrane</keyword>
<keyword evidence="3" id="KW-1185">Reference proteome</keyword>
<keyword evidence="1" id="KW-1133">Transmembrane helix</keyword>
<protein>
    <submittedName>
        <fullName evidence="2">Uncharacterized protein</fullName>
    </submittedName>
</protein>
<evidence type="ECO:0000313" key="2">
    <source>
        <dbReference type="EMBL" id="GAV04369.1"/>
    </source>
</evidence>
<dbReference type="AlphaFoldDB" id="A0A1D1W0G4"/>